<dbReference type="AlphaFoldDB" id="A0A2S4PK49"/>
<dbReference type="PROSITE" id="PS50994">
    <property type="entry name" value="INTEGRASE"/>
    <property type="match status" value="1"/>
</dbReference>
<feature type="domain" description="Integrase catalytic" evidence="17">
    <location>
        <begin position="472"/>
        <end position="630"/>
    </location>
</feature>
<dbReference type="Proteomes" id="UP000237438">
    <property type="component" value="Unassembled WGS sequence"/>
</dbReference>
<keyword evidence="10" id="KW-0695">RNA-directed DNA polymerase</keyword>
<evidence type="ECO:0000256" key="6">
    <source>
        <dbReference type="ARBA" id="ARBA00022801"/>
    </source>
</evidence>
<keyword evidence="7" id="KW-0460">Magnesium</keyword>
<comment type="catalytic activity">
    <reaction evidence="15">
        <text>DNA(n) + a 2'-deoxyribonucleoside 5'-triphosphate = DNA(n+1) + diphosphate</text>
        <dbReference type="Rhea" id="RHEA:22508"/>
        <dbReference type="Rhea" id="RHEA-COMP:17339"/>
        <dbReference type="Rhea" id="RHEA-COMP:17340"/>
        <dbReference type="ChEBI" id="CHEBI:33019"/>
        <dbReference type="ChEBI" id="CHEBI:61560"/>
        <dbReference type="ChEBI" id="CHEBI:173112"/>
        <dbReference type="EC" id="2.7.7.7"/>
    </reaction>
</comment>
<keyword evidence="11" id="KW-0239">DNA-directed DNA polymerase</keyword>
<keyword evidence="19" id="KW-1185">Reference proteome</keyword>
<comment type="caution">
    <text evidence="18">The sequence shown here is derived from an EMBL/GenBank/DDBJ whole genome shotgun (WGS) entry which is preliminary data.</text>
</comment>
<evidence type="ECO:0000256" key="15">
    <source>
        <dbReference type="ARBA" id="ARBA00049244"/>
    </source>
</evidence>
<dbReference type="PANTHER" id="PTHR42648:SF11">
    <property type="entry name" value="TRANSPOSON TY4-P GAG-POL POLYPROTEIN"/>
    <property type="match status" value="1"/>
</dbReference>
<evidence type="ECO:0000259" key="17">
    <source>
        <dbReference type="PROSITE" id="PS50994"/>
    </source>
</evidence>
<keyword evidence="12" id="KW-0238">DNA-binding</keyword>
<keyword evidence="11" id="KW-0808">Transferase</keyword>
<keyword evidence="6" id="KW-0378">Hydrolase</keyword>
<dbReference type="InterPro" id="IPR012337">
    <property type="entry name" value="RNaseH-like_sf"/>
</dbReference>
<feature type="region of interest" description="Disordered" evidence="16">
    <location>
        <begin position="187"/>
        <end position="213"/>
    </location>
</feature>
<dbReference type="GO" id="GO:0006310">
    <property type="term" value="P:DNA recombination"/>
    <property type="evidence" value="ECO:0007669"/>
    <property type="project" value="UniProtKB-KW"/>
</dbReference>
<comment type="catalytic activity">
    <reaction evidence="14">
        <text>DNA(n) + a 2'-deoxyribonucleoside 5'-triphosphate = DNA(n+1) + diphosphate</text>
        <dbReference type="Rhea" id="RHEA:22508"/>
        <dbReference type="Rhea" id="RHEA-COMP:17339"/>
        <dbReference type="Rhea" id="RHEA-COMP:17340"/>
        <dbReference type="ChEBI" id="CHEBI:33019"/>
        <dbReference type="ChEBI" id="CHEBI:61560"/>
        <dbReference type="ChEBI" id="CHEBI:173112"/>
        <dbReference type="EC" id="2.7.7.49"/>
    </reaction>
</comment>
<evidence type="ECO:0000256" key="1">
    <source>
        <dbReference type="ARBA" id="ARBA00022578"/>
    </source>
</evidence>
<protein>
    <recommendedName>
        <fullName evidence="17">Integrase catalytic domain-containing protein</fullName>
    </recommendedName>
</protein>
<reference evidence="18 19" key="1">
    <citation type="submission" date="2017-10" db="EMBL/GenBank/DDBJ databases">
        <title>Development of genomic resources for the powdery mildew, Erysiphe pulchra.</title>
        <authorList>
            <person name="Wadl P.A."/>
            <person name="Mack B.M."/>
            <person name="Moore G."/>
            <person name="Beltz S.B."/>
        </authorList>
    </citation>
    <scope>NUCLEOTIDE SEQUENCE [LARGE SCALE GENOMIC DNA]</scope>
    <source>
        <strain evidence="18">Cflorida</strain>
    </source>
</reference>
<evidence type="ECO:0000256" key="4">
    <source>
        <dbReference type="ARBA" id="ARBA00022723"/>
    </source>
</evidence>
<evidence type="ECO:0000256" key="7">
    <source>
        <dbReference type="ARBA" id="ARBA00022842"/>
    </source>
</evidence>
<evidence type="ECO:0000256" key="5">
    <source>
        <dbReference type="ARBA" id="ARBA00022759"/>
    </source>
</evidence>
<keyword evidence="2" id="KW-0548">Nucleotidyltransferase</keyword>
<evidence type="ECO:0000313" key="18">
    <source>
        <dbReference type="EMBL" id="POS82393.1"/>
    </source>
</evidence>
<gene>
    <name evidence="18" type="ORF">EPUL_005219</name>
</gene>
<dbReference type="OrthoDB" id="4069947at2759"/>
<dbReference type="GO" id="GO:0004519">
    <property type="term" value="F:endonuclease activity"/>
    <property type="evidence" value="ECO:0007669"/>
    <property type="project" value="UniProtKB-KW"/>
</dbReference>
<dbReference type="SUPFAM" id="SSF53098">
    <property type="entry name" value="Ribonuclease H-like"/>
    <property type="match status" value="1"/>
</dbReference>
<evidence type="ECO:0000256" key="10">
    <source>
        <dbReference type="ARBA" id="ARBA00022918"/>
    </source>
</evidence>
<dbReference type="EMBL" id="PEDP01002959">
    <property type="protein sequence ID" value="POS82393.1"/>
    <property type="molecule type" value="Genomic_DNA"/>
</dbReference>
<evidence type="ECO:0000256" key="9">
    <source>
        <dbReference type="ARBA" id="ARBA00022908"/>
    </source>
</evidence>
<dbReference type="InterPro" id="IPR001584">
    <property type="entry name" value="Integrase_cat-core"/>
</dbReference>
<evidence type="ECO:0000256" key="13">
    <source>
        <dbReference type="ARBA" id="ARBA00023172"/>
    </source>
</evidence>
<sequence length="630" mass="71692">RKILLNYTLPDRIPTDIEILTASVAALHVKKDDEVQKSSANKSNVMNHERSTQWENDESAVIYWLRRCCENDLDIIEENDTLKQIWDSLYRKYSKLEREITSFNREVQAPRKSPEECFNRLKVLRHRYLLLKPEKKKSLRNEDLNRARGYRCYVCKLEEHRVDTCQYKERAYEWAFQLRLKEEKVSTRSSKSFKHPSTRNDPVKVANSRRTQLNHPKVKRTAYVAQDIDSESENETVEEEGMMAYSDEKTCGKPRNSSILPTWHEDTAVSSHTTDDPKNLRGPLRPTRRVIKVGGGKLICTEMRDAFMVTENGNAILKDCLLVPGLGANLISVRKACVHAGLNGVFDARAISLSPAIKSEIALQSQNLKSCFEVNSVPSNFSNNNSQQSDQIQGTTATKMDDTRAVWTRKEIMHKNKMNKFKLMHRRLGYVGSAALSKVHNVTTLIKPISVPQMIPKCEVCVKANIKKRFSKRLSPHKSKRLAVLGVDIAGPFPVSVRGNSYFAEIVDNWSRKVCIILLSHKSELSQKLNELSIMFENQSGETILAGRSDGAAEILKIFGEWKSKKGVVPQTTAPYSSHQNGVVERAIQASENEARVLLEDSKMPVEFWDYAVESGAYVRNRLQRGSSTF</sequence>
<dbReference type="STRING" id="225359.A0A2S4PK49"/>
<proteinExistence type="predicted"/>
<dbReference type="GO" id="GO:0003723">
    <property type="term" value="F:RNA binding"/>
    <property type="evidence" value="ECO:0007669"/>
    <property type="project" value="UniProtKB-KW"/>
</dbReference>
<keyword evidence="9" id="KW-0229">DNA integration</keyword>
<dbReference type="InterPro" id="IPR039537">
    <property type="entry name" value="Retrotran_Ty1/copia-like"/>
</dbReference>
<dbReference type="GO" id="GO:0005634">
    <property type="term" value="C:nucleus"/>
    <property type="evidence" value="ECO:0007669"/>
    <property type="project" value="UniProtKB-ARBA"/>
</dbReference>
<keyword evidence="13" id="KW-0233">DNA recombination</keyword>
<dbReference type="Gene3D" id="3.30.420.10">
    <property type="entry name" value="Ribonuclease H-like superfamily/Ribonuclease H"/>
    <property type="match status" value="1"/>
</dbReference>
<evidence type="ECO:0000256" key="14">
    <source>
        <dbReference type="ARBA" id="ARBA00048173"/>
    </source>
</evidence>
<dbReference type="GO" id="GO:0003887">
    <property type="term" value="F:DNA-directed DNA polymerase activity"/>
    <property type="evidence" value="ECO:0007669"/>
    <property type="project" value="UniProtKB-KW"/>
</dbReference>
<evidence type="ECO:0000313" key="19">
    <source>
        <dbReference type="Proteomes" id="UP000237438"/>
    </source>
</evidence>
<evidence type="ECO:0000256" key="8">
    <source>
        <dbReference type="ARBA" id="ARBA00022884"/>
    </source>
</evidence>
<keyword evidence="5" id="KW-0255">Endonuclease</keyword>
<keyword evidence="8" id="KW-0694">RNA-binding</keyword>
<dbReference type="GO" id="GO:0003677">
    <property type="term" value="F:DNA binding"/>
    <property type="evidence" value="ECO:0007669"/>
    <property type="project" value="UniProtKB-KW"/>
</dbReference>
<accession>A0A2S4PK49</accession>
<evidence type="ECO:0000256" key="3">
    <source>
        <dbReference type="ARBA" id="ARBA00022722"/>
    </source>
</evidence>
<keyword evidence="1" id="KW-0815">Transposition</keyword>
<organism evidence="18 19">
    <name type="scientific">Erysiphe pulchra</name>
    <dbReference type="NCBI Taxonomy" id="225359"/>
    <lineage>
        <taxon>Eukaryota</taxon>
        <taxon>Fungi</taxon>
        <taxon>Dikarya</taxon>
        <taxon>Ascomycota</taxon>
        <taxon>Pezizomycotina</taxon>
        <taxon>Leotiomycetes</taxon>
        <taxon>Erysiphales</taxon>
        <taxon>Erysiphaceae</taxon>
        <taxon>Erysiphe</taxon>
    </lineage>
</organism>
<dbReference type="GO" id="GO:0015074">
    <property type="term" value="P:DNA integration"/>
    <property type="evidence" value="ECO:0007669"/>
    <property type="project" value="UniProtKB-KW"/>
</dbReference>
<evidence type="ECO:0000256" key="2">
    <source>
        <dbReference type="ARBA" id="ARBA00022695"/>
    </source>
</evidence>
<evidence type="ECO:0000256" key="16">
    <source>
        <dbReference type="SAM" id="MobiDB-lite"/>
    </source>
</evidence>
<feature type="non-terminal residue" evidence="18">
    <location>
        <position position="1"/>
    </location>
</feature>
<evidence type="ECO:0000256" key="11">
    <source>
        <dbReference type="ARBA" id="ARBA00022932"/>
    </source>
</evidence>
<dbReference type="GO" id="GO:0003964">
    <property type="term" value="F:RNA-directed DNA polymerase activity"/>
    <property type="evidence" value="ECO:0007669"/>
    <property type="project" value="UniProtKB-KW"/>
</dbReference>
<dbReference type="GO" id="GO:0032196">
    <property type="term" value="P:transposition"/>
    <property type="evidence" value="ECO:0007669"/>
    <property type="project" value="UniProtKB-KW"/>
</dbReference>
<keyword evidence="3" id="KW-0540">Nuclease</keyword>
<name>A0A2S4PK49_9PEZI</name>
<dbReference type="GO" id="GO:0016787">
    <property type="term" value="F:hydrolase activity"/>
    <property type="evidence" value="ECO:0007669"/>
    <property type="project" value="UniProtKB-KW"/>
</dbReference>
<dbReference type="InterPro" id="IPR036397">
    <property type="entry name" value="RNaseH_sf"/>
</dbReference>
<keyword evidence="4" id="KW-0479">Metal-binding</keyword>
<feature type="non-terminal residue" evidence="18">
    <location>
        <position position="630"/>
    </location>
</feature>
<dbReference type="PANTHER" id="PTHR42648">
    <property type="entry name" value="TRANSPOSASE, PUTATIVE-RELATED"/>
    <property type="match status" value="1"/>
</dbReference>
<evidence type="ECO:0000256" key="12">
    <source>
        <dbReference type="ARBA" id="ARBA00023125"/>
    </source>
</evidence>
<dbReference type="GO" id="GO:0046872">
    <property type="term" value="F:metal ion binding"/>
    <property type="evidence" value="ECO:0007669"/>
    <property type="project" value="UniProtKB-KW"/>
</dbReference>